<sequence>MEALIIHPALLCLTGNLSGDGNGSGDAYNSSICPTSSQPESKLSETPILNFFLGALYVLIIFVSFVGNSLVIIAVISTHKLKTITNYLLASLAVADLTVTVLVLPFALVYDINQVWYFGSTFCLFWMSWDVTSCTASLQHLCAVAVDRYFAINDPLHYYERMSSRKAAVIVMVIWLNSSCIAYTPIFLGWYAKTDQVAAATGQCFLDINKTYAVFSAAISFYIPLIIMGVCYCKIFSIALHQSKEIKRMQRSIQHNYNSEDSQCLTNKSKNLASERKAIKTLGIIFGMFYICWQPFFIIYWIYAFDDEPNIPNWIRSSITWLGYINSAMNPIVYALNPDFRSAYKRILLTILKKGPCRFVWKEDRYGGYGSPRDQRNASPLTIPEASDSDYPATGRTSMSLAAQQQQLQPQLQPFMRNYGTTPPPPLTQLIKMSQPIKMSQLNGLHSSASSASATDRTTPDKSLSNVVAASNSAS</sequence>
<dbReference type="CDD" id="cd14967">
    <property type="entry name" value="7tmA_amine_R-like"/>
    <property type="match status" value="1"/>
</dbReference>
<evidence type="ECO:0000256" key="4">
    <source>
        <dbReference type="ARBA" id="ARBA00022989"/>
    </source>
</evidence>
<dbReference type="GO" id="GO:0005886">
    <property type="term" value="C:plasma membrane"/>
    <property type="evidence" value="ECO:0007669"/>
    <property type="project" value="UniProtKB-SubCell"/>
</dbReference>
<feature type="region of interest" description="Disordered" evidence="11">
    <location>
        <begin position="438"/>
        <end position="475"/>
    </location>
</feature>
<keyword evidence="8 10" id="KW-0675">Receptor</keyword>
<keyword evidence="2" id="KW-1003">Cell membrane</keyword>
<feature type="domain" description="G-protein coupled receptors family 1 profile" evidence="13">
    <location>
        <begin position="67"/>
        <end position="334"/>
    </location>
</feature>
<dbReference type="InterPro" id="IPR017452">
    <property type="entry name" value="GPCR_Rhodpsn_7TM"/>
</dbReference>
<gene>
    <name evidence="14" type="ORF">BV898_13938</name>
</gene>
<comment type="caution">
    <text evidence="14">The sequence shown here is derived from an EMBL/GenBank/DDBJ whole genome shotgun (WGS) entry which is preliminary data.</text>
</comment>
<feature type="compositionally biased region" description="Low complexity" evidence="11">
    <location>
        <begin position="465"/>
        <end position="475"/>
    </location>
</feature>
<comment type="similarity">
    <text evidence="10">Belongs to the G-protein coupled receptor 1 family.</text>
</comment>
<evidence type="ECO:0000256" key="11">
    <source>
        <dbReference type="SAM" id="MobiDB-lite"/>
    </source>
</evidence>
<evidence type="ECO:0000256" key="10">
    <source>
        <dbReference type="RuleBase" id="RU000688"/>
    </source>
</evidence>
<dbReference type="Proteomes" id="UP000192578">
    <property type="component" value="Unassembled WGS sequence"/>
</dbReference>
<feature type="transmembrane region" description="Helical" evidence="12">
    <location>
        <begin position="87"/>
        <end position="110"/>
    </location>
</feature>
<evidence type="ECO:0000313" key="14">
    <source>
        <dbReference type="EMBL" id="OQV11740.1"/>
    </source>
</evidence>
<evidence type="ECO:0000256" key="3">
    <source>
        <dbReference type="ARBA" id="ARBA00022692"/>
    </source>
</evidence>
<dbReference type="GO" id="GO:0004993">
    <property type="term" value="F:G protein-coupled serotonin receptor activity"/>
    <property type="evidence" value="ECO:0007669"/>
    <property type="project" value="UniProtKB-ARBA"/>
</dbReference>
<keyword evidence="4 12" id="KW-1133">Transmembrane helix</keyword>
<feature type="compositionally biased region" description="Polar residues" evidence="11">
    <location>
        <begin position="455"/>
        <end position="464"/>
    </location>
</feature>
<evidence type="ECO:0000256" key="12">
    <source>
        <dbReference type="SAM" id="Phobius"/>
    </source>
</evidence>
<dbReference type="InterPro" id="IPR000276">
    <property type="entry name" value="GPCR_Rhodpsn"/>
</dbReference>
<keyword evidence="3 10" id="KW-0812">Transmembrane</keyword>
<evidence type="ECO:0000259" key="13">
    <source>
        <dbReference type="PROSITE" id="PS50262"/>
    </source>
</evidence>
<evidence type="ECO:0000256" key="6">
    <source>
        <dbReference type="ARBA" id="ARBA00023136"/>
    </source>
</evidence>
<dbReference type="GO" id="GO:0071880">
    <property type="term" value="P:adenylate cyclase-activating adrenergic receptor signaling pathway"/>
    <property type="evidence" value="ECO:0007669"/>
    <property type="project" value="TreeGrafter"/>
</dbReference>
<evidence type="ECO:0000256" key="5">
    <source>
        <dbReference type="ARBA" id="ARBA00023040"/>
    </source>
</evidence>
<feature type="transmembrane region" description="Helical" evidence="12">
    <location>
        <begin position="51"/>
        <end position="75"/>
    </location>
</feature>
<keyword evidence="5 10" id="KW-0297">G-protein coupled receptor</keyword>
<dbReference type="PANTHER" id="PTHR24248">
    <property type="entry name" value="ADRENERGIC RECEPTOR-RELATED G-PROTEIN COUPLED RECEPTOR"/>
    <property type="match status" value="1"/>
</dbReference>
<accession>A0A1W0W985</accession>
<keyword evidence="9 10" id="KW-0807">Transducer</keyword>
<dbReference type="Gene3D" id="1.20.1070.10">
    <property type="entry name" value="Rhodopsin 7-helix transmembrane proteins"/>
    <property type="match status" value="1"/>
</dbReference>
<name>A0A1W0W985_HYPEX</name>
<keyword evidence="15" id="KW-1185">Reference proteome</keyword>
<reference evidence="15" key="1">
    <citation type="submission" date="2017-01" db="EMBL/GenBank/DDBJ databases">
        <title>Comparative genomics of anhydrobiosis in the tardigrade Hypsibius dujardini.</title>
        <authorList>
            <person name="Yoshida Y."/>
            <person name="Koutsovoulos G."/>
            <person name="Laetsch D."/>
            <person name="Stevens L."/>
            <person name="Kumar S."/>
            <person name="Horikawa D."/>
            <person name="Ishino K."/>
            <person name="Komine S."/>
            <person name="Tomita M."/>
            <person name="Blaxter M."/>
            <person name="Arakawa K."/>
        </authorList>
    </citation>
    <scope>NUCLEOTIDE SEQUENCE [LARGE SCALE GENOMIC DNA]</scope>
    <source>
        <strain evidence="15">Z151</strain>
    </source>
</reference>
<dbReference type="Pfam" id="PF00001">
    <property type="entry name" value="7tm_1"/>
    <property type="match status" value="1"/>
</dbReference>
<dbReference type="EMBL" id="MTYJ01000162">
    <property type="protein sequence ID" value="OQV11740.1"/>
    <property type="molecule type" value="Genomic_DNA"/>
</dbReference>
<evidence type="ECO:0000313" key="15">
    <source>
        <dbReference type="Proteomes" id="UP000192578"/>
    </source>
</evidence>
<feature type="transmembrane region" description="Helical" evidence="12">
    <location>
        <begin position="167"/>
        <end position="192"/>
    </location>
</feature>
<dbReference type="OrthoDB" id="5957871at2759"/>
<dbReference type="SUPFAM" id="SSF81321">
    <property type="entry name" value="Family A G protein-coupled receptor-like"/>
    <property type="match status" value="1"/>
</dbReference>
<dbReference type="AlphaFoldDB" id="A0A1W0W985"/>
<feature type="transmembrane region" description="Helical" evidence="12">
    <location>
        <begin position="315"/>
        <end position="336"/>
    </location>
</feature>
<proteinExistence type="inferred from homology"/>
<feature type="transmembrane region" description="Helical" evidence="12">
    <location>
        <begin position="116"/>
        <end position="146"/>
    </location>
</feature>
<dbReference type="PANTHER" id="PTHR24248:SF199">
    <property type="entry name" value="IP13425P-RELATED"/>
    <property type="match status" value="1"/>
</dbReference>
<feature type="region of interest" description="Disordered" evidence="11">
    <location>
        <begin position="371"/>
        <end position="407"/>
    </location>
</feature>
<dbReference type="PRINTS" id="PR00237">
    <property type="entry name" value="GPCRRHODOPSN"/>
</dbReference>
<dbReference type="SMART" id="SM01381">
    <property type="entry name" value="7TM_GPCR_Srsx"/>
    <property type="match status" value="1"/>
</dbReference>
<comment type="subcellular location">
    <subcellularLocation>
        <location evidence="1">Cell membrane</location>
        <topology evidence="1">Multi-pass membrane protein</topology>
    </subcellularLocation>
</comment>
<evidence type="ECO:0000256" key="8">
    <source>
        <dbReference type="ARBA" id="ARBA00023170"/>
    </source>
</evidence>
<evidence type="ECO:0000256" key="2">
    <source>
        <dbReference type="ARBA" id="ARBA00022475"/>
    </source>
</evidence>
<evidence type="ECO:0000256" key="9">
    <source>
        <dbReference type="ARBA" id="ARBA00023224"/>
    </source>
</evidence>
<dbReference type="PROSITE" id="PS50262">
    <property type="entry name" value="G_PROTEIN_RECEP_F1_2"/>
    <property type="match status" value="1"/>
</dbReference>
<feature type="transmembrane region" description="Helical" evidence="12">
    <location>
        <begin position="278"/>
        <end position="303"/>
    </location>
</feature>
<keyword evidence="6 12" id="KW-0472">Membrane</keyword>
<dbReference type="PROSITE" id="PS00237">
    <property type="entry name" value="G_PROTEIN_RECEP_F1_1"/>
    <property type="match status" value="1"/>
</dbReference>
<feature type="transmembrane region" description="Helical" evidence="12">
    <location>
        <begin position="212"/>
        <end position="240"/>
    </location>
</feature>
<dbReference type="GO" id="GO:0043410">
    <property type="term" value="P:positive regulation of MAPK cascade"/>
    <property type="evidence" value="ECO:0007669"/>
    <property type="project" value="TreeGrafter"/>
</dbReference>
<evidence type="ECO:0000256" key="1">
    <source>
        <dbReference type="ARBA" id="ARBA00004651"/>
    </source>
</evidence>
<organism evidence="14 15">
    <name type="scientific">Hypsibius exemplaris</name>
    <name type="common">Freshwater tardigrade</name>
    <dbReference type="NCBI Taxonomy" id="2072580"/>
    <lineage>
        <taxon>Eukaryota</taxon>
        <taxon>Metazoa</taxon>
        <taxon>Ecdysozoa</taxon>
        <taxon>Tardigrada</taxon>
        <taxon>Eutardigrada</taxon>
        <taxon>Parachela</taxon>
        <taxon>Hypsibioidea</taxon>
        <taxon>Hypsibiidae</taxon>
        <taxon>Hypsibius</taxon>
    </lineage>
</organism>
<keyword evidence="7" id="KW-1015">Disulfide bond</keyword>
<evidence type="ECO:0000256" key="7">
    <source>
        <dbReference type="ARBA" id="ARBA00023157"/>
    </source>
</evidence>
<protein>
    <submittedName>
        <fullName evidence="14">Beta-2 adrenergic receptor</fullName>
    </submittedName>
</protein>